<proteinExistence type="predicted"/>
<feature type="transmembrane region" description="Helical" evidence="1">
    <location>
        <begin position="92"/>
        <end position="120"/>
    </location>
</feature>
<dbReference type="EMBL" id="CP019063">
    <property type="protein sequence ID" value="AVF37808.1"/>
    <property type="molecule type" value="Genomic_DNA"/>
</dbReference>
<dbReference type="InterPro" id="IPR007498">
    <property type="entry name" value="PqiA-like"/>
</dbReference>
<feature type="transmembrane region" description="Helical" evidence="1">
    <location>
        <begin position="48"/>
        <end position="72"/>
    </location>
</feature>
<keyword evidence="1" id="KW-1133">Transmembrane helix</keyword>
<feature type="transmembrane region" description="Helical" evidence="1">
    <location>
        <begin position="167"/>
        <end position="186"/>
    </location>
</feature>
<sequence length="205" mass="22527">MKIYPQQIICKHCDSLYTRQSVRPGEAAHCPRCRAVLYRGSWLSLEQWFALTLTAALFFIIANVFPVLQIGFHGQSQAATLWQTAMALAHSYASPLAIPVALLIIVCPCLQILLLGWVLFHACRKKTAPGFASAMRLLAGLAPWSMAEVALLSILIAAIKLSGLVEITTGPGTWALLGLCLLLPVINHQDFQPLWTLKTLRGPRE</sequence>
<dbReference type="Proteomes" id="UP000239197">
    <property type="component" value="Plasmid unnamed1"/>
</dbReference>
<accession>A0A2L1UY89</accession>
<dbReference type="OrthoDB" id="9807787at2"/>
<evidence type="ECO:0000313" key="2">
    <source>
        <dbReference type="EMBL" id="AVF37808.1"/>
    </source>
</evidence>
<evidence type="ECO:0000313" key="3">
    <source>
        <dbReference type="Proteomes" id="UP000239197"/>
    </source>
</evidence>
<organism evidence="2 3">
    <name type="scientific">Rahnella sikkimica</name>
    <dbReference type="NCBI Taxonomy" id="1805933"/>
    <lineage>
        <taxon>Bacteria</taxon>
        <taxon>Pseudomonadati</taxon>
        <taxon>Pseudomonadota</taxon>
        <taxon>Gammaproteobacteria</taxon>
        <taxon>Enterobacterales</taxon>
        <taxon>Yersiniaceae</taxon>
        <taxon>Rahnella</taxon>
    </lineage>
</organism>
<keyword evidence="1" id="KW-0812">Transmembrane</keyword>
<protein>
    <submittedName>
        <fullName evidence="2">Paraquat-inducible membrane protein A</fullName>
    </submittedName>
</protein>
<dbReference type="Pfam" id="PF04403">
    <property type="entry name" value="PqiA"/>
    <property type="match status" value="1"/>
</dbReference>
<gene>
    <name evidence="2" type="ORF">BV494_23235</name>
</gene>
<dbReference type="RefSeq" id="WP_104925145.1">
    <property type="nucleotide sequence ID" value="NZ_CP019063.1"/>
</dbReference>
<evidence type="ECO:0000256" key="1">
    <source>
        <dbReference type="SAM" id="Phobius"/>
    </source>
</evidence>
<keyword evidence="1" id="KW-0472">Membrane</keyword>
<dbReference type="KEGG" id="rox:BV494_23235"/>
<keyword evidence="2" id="KW-0614">Plasmid</keyword>
<name>A0A2L1UY89_9GAMM</name>
<reference evidence="3" key="1">
    <citation type="submission" date="2017-01" db="EMBL/GenBank/DDBJ databases">
        <title>Genome sequence of Rouxiella sp. ERMR1:05.</title>
        <authorList>
            <person name="Kumar R."/>
            <person name="Singh D."/>
            <person name="Kumar S."/>
        </authorList>
    </citation>
    <scope>NUCLEOTIDE SEQUENCE [LARGE SCALE GENOMIC DNA]</scope>
    <source>
        <strain evidence="3">ERMR1:05</strain>
        <plasmid evidence="3">unnamed1</plasmid>
    </source>
</reference>
<keyword evidence="3" id="KW-1185">Reference proteome</keyword>
<dbReference type="AlphaFoldDB" id="A0A2L1UY89"/>
<geneLocation type="plasmid" evidence="2 3">
    <name>unnamed1</name>
</geneLocation>
<feature type="transmembrane region" description="Helical" evidence="1">
    <location>
        <begin position="141"/>
        <end position="161"/>
    </location>
</feature>